<feature type="transmembrane region" description="Helical" evidence="5">
    <location>
        <begin position="248"/>
        <end position="266"/>
    </location>
</feature>
<dbReference type="Pfam" id="PF01040">
    <property type="entry name" value="UbiA"/>
    <property type="match status" value="1"/>
</dbReference>
<feature type="transmembrane region" description="Helical" evidence="5">
    <location>
        <begin position="278"/>
        <end position="295"/>
    </location>
</feature>
<feature type="transmembrane region" description="Helical" evidence="5">
    <location>
        <begin position="186"/>
        <end position="204"/>
    </location>
</feature>
<dbReference type="InterPro" id="IPR000537">
    <property type="entry name" value="UbiA_prenyltransferase"/>
</dbReference>
<feature type="transmembrane region" description="Helical" evidence="5">
    <location>
        <begin position="55"/>
        <end position="73"/>
    </location>
</feature>
<feature type="transmembrane region" description="Helical" evidence="5">
    <location>
        <begin position="109"/>
        <end position="140"/>
    </location>
</feature>
<reference evidence="6 7" key="1">
    <citation type="submission" date="2023-10" db="EMBL/GenBank/DDBJ databases">
        <title>Draft genome sequence of Xylaria bambusicola isolate GMP-LS, the root and basal stem rot pathogen of sugarcane in Indonesia.</title>
        <authorList>
            <person name="Selvaraj P."/>
            <person name="Muralishankar V."/>
            <person name="Muruganantham S."/>
            <person name="Sp S."/>
            <person name="Haryani S."/>
            <person name="Lau K.J.X."/>
            <person name="Naqvi N.I."/>
        </authorList>
    </citation>
    <scope>NUCLEOTIDE SEQUENCE [LARGE SCALE GENOMIC DNA]</scope>
    <source>
        <strain evidence="6">GMP-LS</strain>
    </source>
</reference>
<evidence type="ECO:0000256" key="2">
    <source>
        <dbReference type="ARBA" id="ARBA00022692"/>
    </source>
</evidence>
<name>A0AAN7UPU4_9PEZI</name>
<proteinExistence type="predicted"/>
<dbReference type="CDD" id="cd13965">
    <property type="entry name" value="PT_UbiA_3"/>
    <property type="match status" value="1"/>
</dbReference>
<comment type="subcellular location">
    <subcellularLocation>
        <location evidence="1">Membrane</location>
        <topology evidence="1">Multi-pass membrane protein</topology>
    </subcellularLocation>
</comment>
<evidence type="ECO:0000256" key="4">
    <source>
        <dbReference type="ARBA" id="ARBA00023136"/>
    </source>
</evidence>
<keyword evidence="7" id="KW-1185">Reference proteome</keyword>
<feature type="transmembrane region" description="Helical" evidence="5">
    <location>
        <begin position="12"/>
        <end position="35"/>
    </location>
</feature>
<dbReference type="PANTHER" id="PTHR42723">
    <property type="entry name" value="CHLOROPHYLL SYNTHASE"/>
    <property type="match status" value="1"/>
</dbReference>
<dbReference type="PANTHER" id="PTHR42723:SF1">
    <property type="entry name" value="CHLOROPHYLL SYNTHASE, CHLOROPLASTIC"/>
    <property type="match status" value="1"/>
</dbReference>
<keyword evidence="2 5" id="KW-0812">Transmembrane</keyword>
<evidence type="ECO:0008006" key="8">
    <source>
        <dbReference type="Google" id="ProtNLM"/>
    </source>
</evidence>
<protein>
    <recommendedName>
        <fullName evidence="8">UbiA prenyltransferase</fullName>
    </recommendedName>
</protein>
<dbReference type="Proteomes" id="UP001305414">
    <property type="component" value="Unassembled WGS sequence"/>
</dbReference>
<dbReference type="GO" id="GO:0016765">
    <property type="term" value="F:transferase activity, transferring alkyl or aryl (other than methyl) groups"/>
    <property type="evidence" value="ECO:0007669"/>
    <property type="project" value="InterPro"/>
</dbReference>
<accession>A0AAN7UPU4</accession>
<sequence>MRAVVWIYESLLTLYLFTASDFSTVLLPQTLFALFSMFSGHFTASSWQDEPQIAFATRLFCVVLWIWLQLLVLDLANQRLPDSVAEDIVNKPWRPITSGRITREGTRQLLIASIAATLAISNYLGVAPETLLLFTFNWLYNDLGLANSHWLLRNLMNALGITTIGAGATRVACHDLTFMAAPTARWWFLCGGMLMTTIHAQDLYDQQGDAVRGRSTAPLVLGDGAARWTVGAGVLFWSVARLHLREDWFGYSVPVILGMAVTVRILTLRNVSADKRTFKLWALWTVCLYSLPLLGRNSLHSRARPMN</sequence>
<dbReference type="InterPro" id="IPR050475">
    <property type="entry name" value="Prenyltransferase_related"/>
</dbReference>
<dbReference type="EMBL" id="JAWHQM010000015">
    <property type="protein sequence ID" value="KAK5630393.1"/>
    <property type="molecule type" value="Genomic_DNA"/>
</dbReference>
<evidence type="ECO:0000256" key="1">
    <source>
        <dbReference type="ARBA" id="ARBA00004141"/>
    </source>
</evidence>
<evidence type="ECO:0000256" key="5">
    <source>
        <dbReference type="SAM" id="Phobius"/>
    </source>
</evidence>
<evidence type="ECO:0000313" key="6">
    <source>
        <dbReference type="EMBL" id="KAK5630393.1"/>
    </source>
</evidence>
<comment type="caution">
    <text evidence="6">The sequence shown here is derived from an EMBL/GenBank/DDBJ whole genome shotgun (WGS) entry which is preliminary data.</text>
</comment>
<keyword evidence="4 5" id="KW-0472">Membrane</keyword>
<feature type="transmembrane region" description="Helical" evidence="5">
    <location>
        <begin position="225"/>
        <end position="242"/>
    </location>
</feature>
<evidence type="ECO:0000313" key="7">
    <source>
        <dbReference type="Proteomes" id="UP001305414"/>
    </source>
</evidence>
<dbReference type="AlphaFoldDB" id="A0AAN7UPU4"/>
<dbReference type="GO" id="GO:0016020">
    <property type="term" value="C:membrane"/>
    <property type="evidence" value="ECO:0007669"/>
    <property type="project" value="UniProtKB-SubCell"/>
</dbReference>
<evidence type="ECO:0000256" key="3">
    <source>
        <dbReference type="ARBA" id="ARBA00022989"/>
    </source>
</evidence>
<gene>
    <name evidence="6" type="ORF">RRF57_006108</name>
</gene>
<keyword evidence="3 5" id="KW-1133">Transmembrane helix</keyword>
<organism evidence="6 7">
    <name type="scientific">Xylaria bambusicola</name>
    <dbReference type="NCBI Taxonomy" id="326684"/>
    <lineage>
        <taxon>Eukaryota</taxon>
        <taxon>Fungi</taxon>
        <taxon>Dikarya</taxon>
        <taxon>Ascomycota</taxon>
        <taxon>Pezizomycotina</taxon>
        <taxon>Sordariomycetes</taxon>
        <taxon>Xylariomycetidae</taxon>
        <taxon>Xylariales</taxon>
        <taxon>Xylariaceae</taxon>
        <taxon>Xylaria</taxon>
    </lineage>
</organism>